<reference evidence="5" key="2">
    <citation type="submission" date="2022-01" db="EMBL/GenBank/DDBJ databases">
        <authorList>
            <person name="Yamashiro T."/>
            <person name="Shiraishi A."/>
            <person name="Satake H."/>
            <person name="Nakayama K."/>
        </authorList>
    </citation>
    <scope>NUCLEOTIDE SEQUENCE</scope>
</reference>
<dbReference type="Gene3D" id="3.10.10.10">
    <property type="entry name" value="HIV Type 1 Reverse Transcriptase, subunit A, domain 1"/>
    <property type="match status" value="1"/>
</dbReference>
<feature type="domain" description="Retrotransposon gag" evidence="3">
    <location>
        <begin position="4"/>
        <end position="70"/>
    </location>
</feature>
<feature type="region of interest" description="Disordered" evidence="1">
    <location>
        <begin position="879"/>
        <end position="903"/>
    </location>
</feature>
<evidence type="ECO:0000313" key="5">
    <source>
        <dbReference type="EMBL" id="GJT32070.1"/>
    </source>
</evidence>
<dbReference type="CDD" id="cd01647">
    <property type="entry name" value="RT_LTR"/>
    <property type="match status" value="1"/>
</dbReference>
<evidence type="ECO:0000259" key="3">
    <source>
        <dbReference type="Pfam" id="PF03732"/>
    </source>
</evidence>
<dbReference type="PANTHER" id="PTHR24559:SF444">
    <property type="entry name" value="REVERSE TRANSCRIPTASE DOMAIN-CONTAINING PROTEIN"/>
    <property type="match status" value="1"/>
</dbReference>
<feature type="domain" description="Reverse transcriptase" evidence="2">
    <location>
        <begin position="634"/>
        <end position="790"/>
    </location>
</feature>
<dbReference type="Gene3D" id="2.40.70.10">
    <property type="entry name" value="Acid Proteases"/>
    <property type="match status" value="1"/>
</dbReference>
<dbReference type="InterPro" id="IPR053134">
    <property type="entry name" value="RNA-dir_DNA_polymerase"/>
</dbReference>
<evidence type="ECO:0000259" key="4">
    <source>
        <dbReference type="Pfam" id="PF17919"/>
    </source>
</evidence>
<dbReference type="Proteomes" id="UP001151760">
    <property type="component" value="Unassembled WGS sequence"/>
</dbReference>
<dbReference type="InterPro" id="IPR043128">
    <property type="entry name" value="Rev_trsase/Diguanyl_cyclase"/>
</dbReference>
<dbReference type="CDD" id="cd00303">
    <property type="entry name" value="retropepsin_like"/>
    <property type="match status" value="1"/>
</dbReference>
<dbReference type="Pfam" id="PF17919">
    <property type="entry name" value="RT_RNaseH_2"/>
    <property type="match status" value="1"/>
</dbReference>
<keyword evidence="5" id="KW-0548">Nucleotidyltransferase</keyword>
<dbReference type="GO" id="GO:0003964">
    <property type="term" value="F:RNA-directed DNA polymerase activity"/>
    <property type="evidence" value="ECO:0007669"/>
    <property type="project" value="UniProtKB-KW"/>
</dbReference>
<comment type="caution">
    <text evidence="5">The sequence shown here is derived from an EMBL/GenBank/DDBJ whole genome shotgun (WGS) entry which is preliminary data.</text>
</comment>
<dbReference type="InterPro" id="IPR043502">
    <property type="entry name" value="DNA/RNA_pol_sf"/>
</dbReference>
<keyword evidence="5" id="KW-0808">Transferase</keyword>
<dbReference type="PANTHER" id="PTHR24559">
    <property type="entry name" value="TRANSPOSON TY3-I GAG-POL POLYPROTEIN"/>
    <property type="match status" value="1"/>
</dbReference>
<dbReference type="EMBL" id="BQNB010014760">
    <property type="protein sequence ID" value="GJT32070.1"/>
    <property type="molecule type" value="Genomic_DNA"/>
</dbReference>
<evidence type="ECO:0000259" key="2">
    <source>
        <dbReference type="Pfam" id="PF00078"/>
    </source>
</evidence>
<evidence type="ECO:0000256" key="1">
    <source>
        <dbReference type="SAM" id="MobiDB-lite"/>
    </source>
</evidence>
<dbReference type="Pfam" id="PF03732">
    <property type="entry name" value="Retrotrans_gag"/>
    <property type="match status" value="1"/>
</dbReference>
<dbReference type="InterPro" id="IPR000477">
    <property type="entry name" value="RT_dom"/>
</dbReference>
<feature type="non-terminal residue" evidence="5">
    <location>
        <position position="1"/>
    </location>
</feature>
<dbReference type="InterPro" id="IPR005162">
    <property type="entry name" value="Retrotrans_gag_dom"/>
</dbReference>
<protein>
    <submittedName>
        <fullName evidence="5">Reverse transcriptase domain-containing protein</fullName>
    </submittedName>
</protein>
<feature type="region of interest" description="Disordered" evidence="1">
    <location>
        <begin position="1001"/>
        <end position="1027"/>
    </location>
</feature>
<keyword evidence="6" id="KW-1185">Reference proteome</keyword>
<sequence>VKQKTWLDKLNEGTIEMWDELRTACISRFFPPSLFDRLLEEISAFSQHENKSLTDAWLRMKEMLQNCHGHNLFKGNTVETRSIQSKKHPRIVAVIPTQTKLWPARMDAMTIKMDAQYKELQSRAKQPTPNLNDDDMLMSHEEEAKFMQTFHSLTSNLDDLLDLFQVTLNQTHEVATLKLTNHRKLVMSSDDEDDEPTPQPKTQPTKPVKETPLPKPYKQKIPYPQRLRKEKIEAQYGKFLDMIRAFRINVPLVDVLAGMPNYGKFLKELISNKHKIEQISAAFLSDESSAMIQNKVPPKLGDPGSFLIPCNFNKTFSCNALADLGASINLMPYSLYAKLSLKTLKPTKMSVRLADRSFQYPVGIAKNMLVEVVIRVKQKQLNLGVGTERMIFNIDSAMKHSYSNDDTCFSIDVIDEILEEDFDALLDEGSKILHSIEGTLLEEEIFSEFDEFMAMTADENSESESDTEEPPFEKITINTDYKIKTSLEEPPTDLELKPLPDNLEYVFLEEPSFLPVIISSKLSAQNKSKLVSVLKKHKEAFAWKTTDIPGICPSFCKHKIQLLDDKKPVVQKQRRLNPNMQEVVKKEIVKLLDTGIIYPIADSPWVSPIHCVPKKGGITVVTNENDELVPTRTVTGWRVCIDYRKLNEATAKDHFPLPFMDQMLERLAGNKYFCFLDGFSGYFQIPIDPMDQEKTTFTCPFGTYAYRRMPFGLCNAPATFQRCMLAIFHDMIEESVKVFMDDFSVFGDSFKKCLNNLDKMLQHCKDAHLVLNWEKCHFMVKEGIVLGHNVSSAGLEIDKAKMNVISKLPLPTNIKDTPFEFNDECKKAFELLKEKLTCAPMIVSPNWNIPLELMCDASDFVVGAVLEFDIEIKDKKGTENGSADHLPRIENDESSDDSDVNDNFPGETLMKINTKDEPWFTDFANYLVADIILKGMTYQQKNKFFSDLKHYFWEEPILFKVLDSGYYWSTIIKEARTLVCLCEACQKTGNISKRDEMPLTNLQETDIREKDEKSSKNRQNRARNGKA</sequence>
<accession>A0ABQ5CY79</accession>
<organism evidence="5 6">
    <name type="scientific">Tanacetum coccineum</name>
    <dbReference type="NCBI Taxonomy" id="301880"/>
    <lineage>
        <taxon>Eukaryota</taxon>
        <taxon>Viridiplantae</taxon>
        <taxon>Streptophyta</taxon>
        <taxon>Embryophyta</taxon>
        <taxon>Tracheophyta</taxon>
        <taxon>Spermatophyta</taxon>
        <taxon>Magnoliopsida</taxon>
        <taxon>eudicotyledons</taxon>
        <taxon>Gunneridae</taxon>
        <taxon>Pentapetalae</taxon>
        <taxon>asterids</taxon>
        <taxon>campanulids</taxon>
        <taxon>Asterales</taxon>
        <taxon>Asteraceae</taxon>
        <taxon>Asteroideae</taxon>
        <taxon>Anthemideae</taxon>
        <taxon>Anthemidinae</taxon>
        <taxon>Tanacetum</taxon>
    </lineage>
</organism>
<keyword evidence="5" id="KW-0695">RNA-directed DNA polymerase</keyword>
<feature type="compositionally biased region" description="Basic and acidic residues" evidence="1">
    <location>
        <begin position="1005"/>
        <end position="1015"/>
    </location>
</feature>
<proteinExistence type="predicted"/>
<evidence type="ECO:0000313" key="6">
    <source>
        <dbReference type="Proteomes" id="UP001151760"/>
    </source>
</evidence>
<dbReference type="InterPro" id="IPR021109">
    <property type="entry name" value="Peptidase_aspartic_dom_sf"/>
</dbReference>
<dbReference type="Pfam" id="PF00078">
    <property type="entry name" value="RVT_1"/>
    <property type="match status" value="1"/>
</dbReference>
<gene>
    <name evidence="5" type="ORF">Tco_0922489</name>
</gene>
<dbReference type="InterPro" id="IPR041577">
    <property type="entry name" value="RT_RNaseH_2"/>
</dbReference>
<dbReference type="Gene3D" id="3.30.70.270">
    <property type="match status" value="1"/>
</dbReference>
<reference evidence="5" key="1">
    <citation type="journal article" date="2022" name="Int. J. Mol. Sci.">
        <title>Draft Genome of Tanacetum Coccineum: Genomic Comparison of Closely Related Tanacetum-Family Plants.</title>
        <authorList>
            <person name="Yamashiro T."/>
            <person name="Shiraishi A."/>
            <person name="Nakayama K."/>
            <person name="Satake H."/>
        </authorList>
    </citation>
    <scope>NUCLEOTIDE SEQUENCE</scope>
</reference>
<dbReference type="SUPFAM" id="SSF56672">
    <property type="entry name" value="DNA/RNA polymerases"/>
    <property type="match status" value="1"/>
</dbReference>
<name>A0ABQ5CY79_9ASTR</name>
<feature type="compositionally biased region" description="Basic residues" evidence="1">
    <location>
        <begin position="1016"/>
        <end position="1027"/>
    </location>
</feature>
<feature type="domain" description="Reverse transcriptase/retrotransposon-derived protein RNase H-like" evidence="4">
    <location>
        <begin position="821"/>
        <end position="867"/>
    </location>
</feature>
<feature type="region of interest" description="Disordered" evidence="1">
    <location>
        <begin position="188"/>
        <end position="219"/>
    </location>
</feature>